<reference evidence="2 3" key="1">
    <citation type="journal article" date="2014" name="Agronomy (Basel)">
        <title>A Draft Genome Sequence for Ensete ventricosum, the Drought-Tolerant Tree Against Hunger.</title>
        <authorList>
            <person name="Harrison J."/>
            <person name="Moore K.A."/>
            <person name="Paszkiewicz K."/>
            <person name="Jones T."/>
            <person name="Grant M."/>
            <person name="Ambacheew D."/>
            <person name="Muzemil S."/>
            <person name="Studholme D.J."/>
        </authorList>
    </citation>
    <scope>NUCLEOTIDE SEQUENCE [LARGE SCALE GENOMIC DNA]</scope>
</reference>
<dbReference type="Proteomes" id="UP000287651">
    <property type="component" value="Unassembled WGS sequence"/>
</dbReference>
<proteinExistence type="predicted"/>
<feature type="region of interest" description="Disordered" evidence="1">
    <location>
        <begin position="78"/>
        <end position="102"/>
    </location>
</feature>
<dbReference type="EMBL" id="AMZH03026173">
    <property type="protein sequence ID" value="RRT34732.1"/>
    <property type="molecule type" value="Genomic_DNA"/>
</dbReference>
<evidence type="ECO:0000256" key="1">
    <source>
        <dbReference type="SAM" id="MobiDB-lite"/>
    </source>
</evidence>
<organism evidence="2 3">
    <name type="scientific">Ensete ventricosum</name>
    <name type="common">Abyssinian banana</name>
    <name type="synonym">Musa ensete</name>
    <dbReference type="NCBI Taxonomy" id="4639"/>
    <lineage>
        <taxon>Eukaryota</taxon>
        <taxon>Viridiplantae</taxon>
        <taxon>Streptophyta</taxon>
        <taxon>Embryophyta</taxon>
        <taxon>Tracheophyta</taxon>
        <taxon>Spermatophyta</taxon>
        <taxon>Magnoliopsida</taxon>
        <taxon>Liliopsida</taxon>
        <taxon>Zingiberales</taxon>
        <taxon>Musaceae</taxon>
        <taxon>Ensete</taxon>
    </lineage>
</organism>
<evidence type="ECO:0000313" key="2">
    <source>
        <dbReference type="EMBL" id="RRT34732.1"/>
    </source>
</evidence>
<gene>
    <name evidence="2" type="ORF">B296_00038547</name>
</gene>
<evidence type="ECO:0000313" key="3">
    <source>
        <dbReference type="Proteomes" id="UP000287651"/>
    </source>
</evidence>
<dbReference type="AlphaFoldDB" id="A0A426X5H2"/>
<protein>
    <submittedName>
        <fullName evidence="2">Uncharacterized protein</fullName>
    </submittedName>
</protein>
<comment type="caution">
    <text evidence="2">The sequence shown here is derived from an EMBL/GenBank/DDBJ whole genome shotgun (WGS) entry which is preliminary data.</text>
</comment>
<name>A0A426X5H2_ENSVE</name>
<sequence length="102" mass="10595">MVPLPLPLRRRQLPFAASSPPMTGVVAPTSGRASRGLAVAGRPYWLASSRPCPWVAAPDRGPGRSRLPLAGSQAMAGCPYRGTGHGQPPLHADNMHVAAPSP</sequence>
<accession>A0A426X5H2</accession>